<dbReference type="OrthoDB" id="4454372at2759"/>
<accession>A0A1F7ZTL3</accession>
<keyword evidence="1" id="KW-0732">Signal</keyword>
<evidence type="ECO:0000313" key="2">
    <source>
        <dbReference type="EMBL" id="OGM42790.1"/>
    </source>
</evidence>
<dbReference type="EMBL" id="LYCR01000082">
    <property type="protein sequence ID" value="OGM42790.1"/>
    <property type="molecule type" value="Genomic_DNA"/>
</dbReference>
<name>A0A1F7ZTL3_9EURO</name>
<reference evidence="2 3" key="1">
    <citation type="journal article" date="2016" name="Genome Biol. Evol.">
        <title>Draft genome sequence of an aflatoxigenic Aspergillus species, A. bombycis.</title>
        <authorList>
            <person name="Moore G.G."/>
            <person name="Mack B.M."/>
            <person name="Beltz S.B."/>
            <person name="Gilbert M.K."/>
        </authorList>
    </citation>
    <scope>NUCLEOTIDE SEQUENCE [LARGE SCALE GENOMIC DNA]</scope>
    <source>
        <strain evidence="3">NRRL 26010</strain>
    </source>
</reference>
<dbReference type="AlphaFoldDB" id="A0A1F7ZTL3"/>
<gene>
    <name evidence="2" type="ORF">ABOM_009000</name>
</gene>
<proteinExistence type="predicted"/>
<evidence type="ECO:0000313" key="3">
    <source>
        <dbReference type="Proteomes" id="UP000179179"/>
    </source>
</evidence>
<evidence type="ECO:0000256" key="1">
    <source>
        <dbReference type="SAM" id="SignalP"/>
    </source>
</evidence>
<protein>
    <submittedName>
        <fullName evidence="2">Uncharacterized protein</fullName>
    </submittedName>
</protein>
<keyword evidence="3" id="KW-1185">Reference proteome</keyword>
<feature type="chain" id="PRO_5009534118" evidence="1">
    <location>
        <begin position="19"/>
        <end position="95"/>
    </location>
</feature>
<dbReference type="GeneID" id="34452390"/>
<sequence>MKLLTSILTLTALAGVSAVPMSNSAATNTVTSGEFTYNGEGVVPVALPHPMRIVILGNANARGTMAAGLAKVDACSASRDLALGLAGLDLGIASR</sequence>
<dbReference type="RefSeq" id="XP_022386507.1">
    <property type="nucleotide sequence ID" value="XM_022536128.1"/>
</dbReference>
<organism evidence="2 3">
    <name type="scientific">Aspergillus bombycis</name>
    <dbReference type="NCBI Taxonomy" id="109264"/>
    <lineage>
        <taxon>Eukaryota</taxon>
        <taxon>Fungi</taxon>
        <taxon>Dikarya</taxon>
        <taxon>Ascomycota</taxon>
        <taxon>Pezizomycotina</taxon>
        <taxon>Eurotiomycetes</taxon>
        <taxon>Eurotiomycetidae</taxon>
        <taxon>Eurotiales</taxon>
        <taxon>Aspergillaceae</taxon>
        <taxon>Aspergillus</taxon>
    </lineage>
</organism>
<feature type="signal peptide" evidence="1">
    <location>
        <begin position="1"/>
        <end position="18"/>
    </location>
</feature>
<dbReference type="Proteomes" id="UP000179179">
    <property type="component" value="Unassembled WGS sequence"/>
</dbReference>
<comment type="caution">
    <text evidence="2">The sequence shown here is derived from an EMBL/GenBank/DDBJ whole genome shotgun (WGS) entry which is preliminary data.</text>
</comment>